<reference evidence="2 3" key="1">
    <citation type="submission" date="2020-03" db="EMBL/GenBank/DDBJ databases">
        <title>Draft genome sequence of environmentally isolated violet-colored cultures.</title>
        <authorList>
            <person name="Wilson H.S."/>
        </authorList>
    </citation>
    <scope>NUCLEOTIDE SEQUENCE [LARGE SCALE GENOMIC DNA]</scope>
    <source>
        <strain evidence="2 3">HSC-16F04</strain>
    </source>
</reference>
<dbReference type="RefSeq" id="WP_166830253.1">
    <property type="nucleotide sequence ID" value="NZ_JAAOLX010000016.1"/>
</dbReference>
<keyword evidence="1" id="KW-1133">Transmembrane helix</keyword>
<feature type="transmembrane region" description="Helical" evidence="1">
    <location>
        <begin position="32"/>
        <end position="51"/>
    </location>
</feature>
<sequence length="406" mass="45455">MNSKLNFYILLTVFFMFWSDLFNYIFAGTPLVAWKQLVAISYWIIAYKIATKAWHYDLLNISLAVGLVLFINSYFMFDVGVDTCLFNFLIYFTTPALLVVLLSCPVKFLLDERMYILWAVFVFLSVVGLLIDLNTDLFSFLPRNEMDSVFYLVNNEVKRASLFFPASTMAVPFIAAGAIYSTTIKNNSKWIGISLSASLPVAAFATGSVSSYFVAIACLIGIVATQKISIGGVFSGCIAISICAGLYLSNSGENSTVSKQMDRLLNNTHANSQSNMERQQYWDDAMKIIENFNVIDHLVGKGYGVTFPKFEKQIVYPHGESSFFQSHIELGLIGDLARVVPFIYIIGMSIRRKKIDVFLWGSSVFLAIALAPTAGSIPFQVLVALMLYFIATNVENNFQINEYIIE</sequence>
<keyword evidence="1" id="KW-0472">Membrane</keyword>
<feature type="transmembrane region" description="Helical" evidence="1">
    <location>
        <begin position="357"/>
        <end position="390"/>
    </location>
</feature>
<evidence type="ECO:0008006" key="4">
    <source>
        <dbReference type="Google" id="ProtNLM"/>
    </source>
</evidence>
<accession>A0ABX0KXI0</accession>
<keyword evidence="1" id="KW-0812">Transmembrane</keyword>
<feature type="transmembrane region" description="Helical" evidence="1">
    <location>
        <begin position="201"/>
        <end position="222"/>
    </location>
</feature>
<comment type="caution">
    <text evidence="2">The sequence shown here is derived from an EMBL/GenBank/DDBJ whole genome shotgun (WGS) entry which is preliminary data.</text>
</comment>
<name>A0ABX0KXI0_9NEIS</name>
<feature type="transmembrane region" description="Helical" evidence="1">
    <location>
        <begin position="161"/>
        <end position="180"/>
    </location>
</feature>
<feature type="transmembrane region" description="Helical" evidence="1">
    <location>
        <begin position="228"/>
        <end position="249"/>
    </location>
</feature>
<evidence type="ECO:0000313" key="2">
    <source>
        <dbReference type="EMBL" id="NHQ88506.1"/>
    </source>
</evidence>
<dbReference type="Proteomes" id="UP000712570">
    <property type="component" value="Unassembled WGS sequence"/>
</dbReference>
<protein>
    <recommendedName>
        <fullName evidence="4">O-antigen ligase domain-containing protein</fullName>
    </recommendedName>
</protein>
<keyword evidence="3" id="KW-1185">Reference proteome</keyword>
<organism evidence="2 3">
    <name type="scientific">Iodobacter violaceini</name>
    <dbReference type="NCBI Taxonomy" id="3044271"/>
    <lineage>
        <taxon>Bacteria</taxon>
        <taxon>Pseudomonadati</taxon>
        <taxon>Pseudomonadota</taxon>
        <taxon>Betaproteobacteria</taxon>
        <taxon>Neisseriales</taxon>
        <taxon>Chitinibacteraceae</taxon>
        <taxon>Iodobacter</taxon>
    </lineage>
</organism>
<feature type="transmembrane region" description="Helical" evidence="1">
    <location>
        <begin position="7"/>
        <end position="26"/>
    </location>
</feature>
<evidence type="ECO:0000313" key="3">
    <source>
        <dbReference type="Proteomes" id="UP000712570"/>
    </source>
</evidence>
<dbReference type="EMBL" id="JAAOLX010000016">
    <property type="protein sequence ID" value="NHQ88506.1"/>
    <property type="molecule type" value="Genomic_DNA"/>
</dbReference>
<gene>
    <name evidence="2" type="ORF">HA050_20615</name>
</gene>
<proteinExistence type="predicted"/>
<feature type="transmembrane region" description="Helical" evidence="1">
    <location>
        <begin position="89"/>
        <end position="110"/>
    </location>
</feature>
<feature type="transmembrane region" description="Helical" evidence="1">
    <location>
        <begin position="117"/>
        <end position="141"/>
    </location>
</feature>
<evidence type="ECO:0000256" key="1">
    <source>
        <dbReference type="SAM" id="Phobius"/>
    </source>
</evidence>
<feature type="transmembrane region" description="Helical" evidence="1">
    <location>
        <begin position="58"/>
        <end position="77"/>
    </location>
</feature>